<evidence type="ECO:0000256" key="4">
    <source>
        <dbReference type="ARBA" id="ARBA00022989"/>
    </source>
</evidence>
<evidence type="ECO:0000256" key="3">
    <source>
        <dbReference type="ARBA" id="ARBA00022692"/>
    </source>
</evidence>
<dbReference type="PANTHER" id="PTHR12385:SF88">
    <property type="entry name" value="CHOLINE TRANSPORTER-LIKE PROTEIN CTL1"/>
    <property type="match status" value="1"/>
</dbReference>
<organism evidence="8 9">
    <name type="scientific">Saccharata proteae CBS 121410</name>
    <dbReference type="NCBI Taxonomy" id="1314787"/>
    <lineage>
        <taxon>Eukaryota</taxon>
        <taxon>Fungi</taxon>
        <taxon>Dikarya</taxon>
        <taxon>Ascomycota</taxon>
        <taxon>Pezizomycotina</taxon>
        <taxon>Dothideomycetes</taxon>
        <taxon>Dothideomycetes incertae sedis</taxon>
        <taxon>Botryosphaeriales</taxon>
        <taxon>Saccharataceae</taxon>
        <taxon>Saccharata</taxon>
    </lineage>
</organism>
<evidence type="ECO:0000313" key="8">
    <source>
        <dbReference type="EMBL" id="KAF2085789.1"/>
    </source>
</evidence>
<comment type="function">
    <text evidence="6">Probably involved in transport through the plasma membrane.</text>
</comment>
<evidence type="ECO:0000313" key="9">
    <source>
        <dbReference type="Proteomes" id="UP000799776"/>
    </source>
</evidence>
<keyword evidence="9" id="KW-1185">Reference proteome</keyword>
<dbReference type="EMBL" id="ML978728">
    <property type="protein sequence ID" value="KAF2085789.1"/>
    <property type="molecule type" value="Genomic_DNA"/>
</dbReference>
<reference evidence="8" key="1">
    <citation type="journal article" date="2020" name="Stud. Mycol.">
        <title>101 Dothideomycetes genomes: a test case for predicting lifestyles and emergence of pathogens.</title>
        <authorList>
            <person name="Haridas S."/>
            <person name="Albert R."/>
            <person name="Binder M."/>
            <person name="Bloem J."/>
            <person name="Labutti K."/>
            <person name="Salamov A."/>
            <person name="Andreopoulos B."/>
            <person name="Baker S."/>
            <person name="Barry K."/>
            <person name="Bills G."/>
            <person name="Bluhm B."/>
            <person name="Cannon C."/>
            <person name="Castanera R."/>
            <person name="Culley D."/>
            <person name="Daum C."/>
            <person name="Ezra D."/>
            <person name="Gonzalez J."/>
            <person name="Henrissat B."/>
            <person name="Kuo A."/>
            <person name="Liang C."/>
            <person name="Lipzen A."/>
            <person name="Lutzoni F."/>
            <person name="Magnuson J."/>
            <person name="Mondo S."/>
            <person name="Nolan M."/>
            <person name="Ohm R."/>
            <person name="Pangilinan J."/>
            <person name="Park H.-J."/>
            <person name="Ramirez L."/>
            <person name="Alfaro M."/>
            <person name="Sun H."/>
            <person name="Tritt A."/>
            <person name="Yoshinaga Y."/>
            <person name="Zwiers L.-H."/>
            <person name="Turgeon B."/>
            <person name="Goodwin S."/>
            <person name="Spatafora J."/>
            <person name="Crous P."/>
            <person name="Grigoriev I."/>
        </authorList>
    </citation>
    <scope>NUCLEOTIDE SEQUENCE</scope>
    <source>
        <strain evidence="8">CBS 121410</strain>
    </source>
</reference>
<evidence type="ECO:0000256" key="2">
    <source>
        <dbReference type="ARBA" id="ARBA00007168"/>
    </source>
</evidence>
<feature type="transmembrane region" description="Helical" evidence="6">
    <location>
        <begin position="346"/>
        <end position="371"/>
    </location>
</feature>
<evidence type="ECO:0000256" key="7">
    <source>
        <dbReference type="SAM" id="MobiDB-lite"/>
    </source>
</evidence>
<keyword evidence="5 6" id="KW-0472">Membrane</keyword>
<dbReference type="GO" id="GO:0022857">
    <property type="term" value="F:transmembrane transporter activity"/>
    <property type="evidence" value="ECO:0007669"/>
    <property type="project" value="UniProtKB-UniRule"/>
</dbReference>
<dbReference type="GO" id="GO:0005886">
    <property type="term" value="C:plasma membrane"/>
    <property type="evidence" value="ECO:0007669"/>
    <property type="project" value="UniProtKB-SubCell"/>
</dbReference>
<name>A0A9P4HTM3_9PEZI</name>
<keyword evidence="4 6" id="KW-1133">Transmembrane helix</keyword>
<feature type="region of interest" description="Disordered" evidence="7">
    <location>
        <begin position="1"/>
        <end position="252"/>
    </location>
</feature>
<feature type="compositionally biased region" description="Polar residues" evidence="7">
    <location>
        <begin position="27"/>
        <end position="45"/>
    </location>
</feature>
<comment type="subcellular location">
    <subcellularLocation>
        <location evidence="6">Cell membrane</location>
        <topology evidence="6">Multi-pass membrane protein</topology>
    </subcellularLocation>
    <subcellularLocation>
        <location evidence="1">Membrane</location>
        <topology evidence="1">Multi-pass membrane protein</topology>
    </subcellularLocation>
</comment>
<protein>
    <recommendedName>
        <fullName evidence="6">Protein PNS1</fullName>
    </recommendedName>
</protein>
<dbReference type="OrthoDB" id="420519at2759"/>
<feature type="transmembrane region" description="Helical" evidence="6">
    <location>
        <begin position="377"/>
        <end position="399"/>
    </location>
</feature>
<gene>
    <name evidence="8" type="ORF">K490DRAFT_74932</name>
</gene>
<feature type="transmembrane region" description="Helical" evidence="6">
    <location>
        <begin position="496"/>
        <end position="517"/>
    </location>
</feature>
<evidence type="ECO:0000256" key="6">
    <source>
        <dbReference type="RuleBase" id="RU368066"/>
    </source>
</evidence>
<evidence type="ECO:0000256" key="1">
    <source>
        <dbReference type="ARBA" id="ARBA00004141"/>
    </source>
</evidence>
<dbReference type="AlphaFoldDB" id="A0A9P4HTM3"/>
<dbReference type="Pfam" id="PF04515">
    <property type="entry name" value="Choline_transpo"/>
    <property type="match status" value="1"/>
</dbReference>
<feature type="region of interest" description="Disordered" evidence="7">
    <location>
        <begin position="265"/>
        <end position="295"/>
    </location>
</feature>
<dbReference type="InterPro" id="IPR007603">
    <property type="entry name" value="Choline_transptr-like"/>
</dbReference>
<feature type="transmembrane region" description="Helical" evidence="6">
    <location>
        <begin position="716"/>
        <end position="736"/>
    </location>
</feature>
<comment type="caution">
    <text evidence="8">The sequence shown here is derived from an EMBL/GenBank/DDBJ whole genome shotgun (WGS) entry which is preliminary data.</text>
</comment>
<feature type="compositionally biased region" description="Basic and acidic residues" evidence="7">
    <location>
        <begin position="136"/>
        <end position="149"/>
    </location>
</feature>
<accession>A0A9P4HTM3</accession>
<keyword evidence="3 6" id="KW-0812">Transmembrane</keyword>
<feature type="transmembrane region" description="Helical" evidence="6">
    <location>
        <begin position="302"/>
        <end position="325"/>
    </location>
</feature>
<dbReference type="PANTHER" id="PTHR12385">
    <property type="entry name" value="CHOLINE TRANSPORTER-LIKE (SLC FAMILY 44)"/>
    <property type="match status" value="1"/>
</dbReference>
<proteinExistence type="inferred from homology"/>
<feature type="transmembrane region" description="Helical" evidence="6">
    <location>
        <begin position="674"/>
        <end position="696"/>
    </location>
</feature>
<feature type="transmembrane region" description="Helical" evidence="6">
    <location>
        <begin position="456"/>
        <end position="484"/>
    </location>
</feature>
<evidence type="ECO:0000256" key="5">
    <source>
        <dbReference type="ARBA" id="ARBA00023136"/>
    </source>
</evidence>
<feature type="transmembrane region" description="Helical" evidence="6">
    <location>
        <begin position="411"/>
        <end position="431"/>
    </location>
</feature>
<dbReference type="Proteomes" id="UP000799776">
    <property type="component" value="Unassembled WGS sequence"/>
</dbReference>
<sequence length="786" mass="85815">MFSEYASKFLQQSQSRLVGGQGEHNNDTPPTNFRRTSRYNQSSAYLQRPGTMLPNPYHPASSQLSRFIGSRTAAQPAPLFLSATDDFREEDDGEEHERDVADFYALQKSRRQFGGSHLTESSDLDESGEHAAGATRKSDDGTEDEDRRPMGIGRGIRSSWRGSKTYGRGRDRQIQPIQETDGTDRSKRGTSESSAPSTKSKGKGRLVDVELESNVEKDSLDEFEDDLADDGSDPPAAIPFARPPGIHPPRNQLLRSTLPIPIETDEEALTGGPPPFDPDDDETETTVETAASPNNEKRHDPFWSLAYTICASAYVGTAFLVFIHTSAPDKKHPLGDTIYTTLHSSFHLLAVYTLVSAIVATSWLAILHYFARPLVNLMLIGVPIILTSFSIYPFVWSYKGSWHGARFQDRAMRWLSLLPALGVIFWCYMVYKGRRSLNSATQILELASRVLTANPALVGVGVMALAVNVFFSWIWVLIFARLFLEGHLGKLKGSIPFFFIDLSTWWLGAFYVVFYLWTIAIISGVQRCLNAAAVSQWYFHRSQRPSPSSQQVAQAAFAHATGPMLGSIALSTLLALLLRLPLIVLPRRAASLLAFAVSHLMPTSVVAITNPLTLTYASIQDIPLPVAAHGLAQLSFVSRSTPTSMLTPRSFSSPSGNEMVPYRLSKLLLHGTRFVMAVALGFGGWVTTARMLALNASNSAANGGGVGITIPYKGSLYAYVVGMVAAAIGWSVLGAMEGVLGGIMDSLIVCWGCEVGSQGSGGSRFCPEAGQLFGDAGRWERGERLK</sequence>
<comment type="similarity">
    <text evidence="2 6">Belongs to the CTL (choline transporter-like) family.</text>
</comment>
<feature type="compositionally biased region" description="Acidic residues" evidence="7">
    <location>
        <begin position="221"/>
        <end position="232"/>
    </location>
</feature>